<evidence type="ECO:0000259" key="4">
    <source>
        <dbReference type="Pfam" id="PF13302"/>
    </source>
</evidence>
<feature type="domain" description="N-acetyltransferase" evidence="4">
    <location>
        <begin position="14"/>
        <end position="159"/>
    </location>
</feature>
<dbReference type="Gene3D" id="3.40.630.30">
    <property type="match status" value="1"/>
</dbReference>
<accession>A0A1B6IJP6</accession>
<gene>
    <name evidence="5" type="ORF">g.14336</name>
</gene>
<dbReference type="SUPFAM" id="SSF55729">
    <property type="entry name" value="Acyl-CoA N-acyltransferases (Nat)"/>
    <property type="match status" value="1"/>
</dbReference>
<dbReference type="PANTHER" id="PTHR13256">
    <property type="entry name" value="N-ACETYLTRANSFERASE 9"/>
    <property type="match status" value="1"/>
</dbReference>
<name>A0A1B6IJP6_9HEMI</name>
<dbReference type="GO" id="GO:0008080">
    <property type="term" value="F:N-acetyltransferase activity"/>
    <property type="evidence" value="ECO:0007669"/>
    <property type="project" value="InterPro"/>
</dbReference>
<dbReference type="PANTHER" id="PTHR13256:SF16">
    <property type="entry name" value="ALPHA_BETA-TUBULIN-N-ACETYLTRANSFERASE 9"/>
    <property type="match status" value="1"/>
</dbReference>
<dbReference type="InterPro" id="IPR039135">
    <property type="entry name" value="NAT9-like"/>
</dbReference>
<keyword evidence="2" id="KW-0808">Transferase</keyword>
<evidence type="ECO:0000256" key="1">
    <source>
        <dbReference type="ARBA" id="ARBA00009342"/>
    </source>
</evidence>
<comment type="similarity">
    <text evidence="1">Belongs to the acetyltransferase family. GNAT subfamily.</text>
</comment>
<dbReference type="InterPro" id="IPR016181">
    <property type="entry name" value="Acyl_CoA_acyltransferase"/>
</dbReference>
<evidence type="ECO:0000256" key="3">
    <source>
        <dbReference type="ARBA" id="ARBA00023315"/>
    </source>
</evidence>
<dbReference type="Pfam" id="PF13302">
    <property type="entry name" value="Acetyltransf_3"/>
    <property type="match status" value="1"/>
</dbReference>
<reference evidence="5" key="1">
    <citation type="submission" date="2015-11" db="EMBL/GenBank/DDBJ databases">
        <title>De novo transcriptome assembly of four potential Pierce s Disease insect vectors from Arizona vineyards.</title>
        <authorList>
            <person name="Tassone E.E."/>
        </authorList>
    </citation>
    <scope>NUCLEOTIDE SEQUENCE</scope>
</reference>
<dbReference type="AlphaFoldDB" id="A0A1B6IJP6"/>
<keyword evidence="3" id="KW-0012">Acyltransferase</keyword>
<sequence length="201" mass="23091">MKKNSRTRIIGRAVILVPYRKIHVPKYHRWMQSTELQELTASEPLTEEEEFEMQQTWFADENKCTFIVLDRKIYEEGSNEVDAMIGDTNLYLVEEDGTLTAETGVMIAEESVRGMGRGREAILLMLSYGATCLSVRKYIAKISTSNEISINMFKKLGFEVESESSIFKEVTLSVEVSQKWLSWLDNQTCHRQIQEEDVGCS</sequence>
<organism evidence="5">
    <name type="scientific">Homalodisca liturata</name>
    <dbReference type="NCBI Taxonomy" id="320908"/>
    <lineage>
        <taxon>Eukaryota</taxon>
        <taxon>Metazoa</taxon>
        <taxon>Ecdysozoa</taxon>
        <taxon>Arthropoda</taxon>
        <taxon>Hexapoda</taxon>
        <taxon>Insecta</taxon>
        <taxon>Pterygota</taxon>
        <taxon>Neoptera</taxon>
        <taxon>Paraneoptera</taxon>
        <taxon>Hemiptera</taxon>
        <taxon>Auchenorrhyncha</taxon>
        <taxon>Membracoidea</taxon>
        <taxon>Cicadellidae</taxon>
        <taxon>Cicadellinae</taxon>
        <taxon>Proconiini</taxon>
        <taxon>Homalodisca</taxon>
    </lineage>
</organism>
<proteinExistence type="inferred from homology"/>
<protein>
    <recommendedName>
        <fullName evidence="4">N-acetyltransferase domain-containing protein</fullName>
    </recommendedName>
</protein>
<evidence type="ECO:0000313" key="5">
    <source>
        <dbReference type="EMBL" id="JAS87139.1"/>
    </source>
</evidence>
<evidence type="ECO:0000256" key="2">
    <source>
        <dbReference type="ARBA" id="ARBA00022679"/>
    </source>
</evidence>
<dbReference type="EMBL" id="GECU01020567">
    <property type="protein sequence ID" value="JAS87139.1"/>
    <property type="molecule type" value="Transcribed_RNA"/>
</dbReference>
<dbReference type="InterPro" id="IPR000182">
    <property type="entry name" value="GNAT_dom"/>
</dbReference>